<evidence type="ECO:0000256" key="3">
    <source>
        <dbReference type="ARBA" id="ARBA00022723"/>
    </source>
</evidence>
<evidence type="ECO:0000313" key="7">
    <source>
        <dbReference type="EMBL" id="MDQ0440237.1"/>
    </source>
</evidence>
<sequence length="145" mass="14591">MRRILAVAGFALTLGIAGMAMAASDLGAQREADMKTIGRSMKAASAFVQGGTFDAAAAKAEMEKVAAAATNFATLFPEGSEKADGRASPAIWQNKADFEAHAAKLASDATAAATAAGAGADAFKAAFAVVGSNCKGCHQSYRLAD</sequence>
<dbReference type="PIRSF" id="PIRSF000027">
    <property type="entry name" value="Cytc_c_prime"/>
    <property type="match status" value="1"/>
</dbReference>
<keyword evidence="6" id="KW-0732">Signal</keyword>
<dbReference type="InterPro" id="IPR002321">
    <property type="entry name" value="Cyt_c_II"/>
</dbReference>
<organism evidence="7 8">
    <name type="scientific">Kaistia dalseonensis</name>
    <dbReference type="NCBI Taxonomy" id="410840"/>
    <lineage>
        <taxon>Bacteria</taxon>
        <taxon>Pseudomonadati</taxon>
        <taxon>Pseudomonadota</taxon>
        <taxon>Alphaproteobacteria</taxon>
        <taxon>Hyphomicrobiales</taxon>
        <taxon>Kaistiaceae</taxon>
        <taxon>Kaistia</taxon>
    </lineage>
</organism>
<keyword evidence="2" id="KW-0349">Heme</keyword>
<keyword evidence="3" id="KW-0479">Metal-binding</keyword>
<dbReference type="Pfam" id="PF01322">
    <property type="entry name" value="Cytochrom_C_2"/>
    <property type="match status" value="1"/>
</dbReference>
<accession>A0ABU0HD57</accession>
<keyword evidence="8" id="KW-1185">Reference proteome</keyword>
<evidence type="ECO:0000313" key="8">
    <source>
        <dbReference type="Proteomes" id="UP001241603"/>
    </source>
</evidence>
<reference evidence="7 8" key="1">
    <citation type="submission" date="2023-07" db="EMBL/GenBank/DDBJ databases">
        <title>Genomic Encyclopedia of Type Strains, Phase IV (KMG-IV): sequencing the most valuable type-strain genomes for metagenomic binning, comparative biology and taxonomic classification.</title>
        <authorList>
            <person name="Goeker M."/>
        </authorList>
    </citation>
    <scope>NUCLEOTIDE SEQUENCE [LARGE SCALE GENOMIC DNA]</scope>
    <source>
        <strain evidence="7 8">B6-8</strain>
    </source>
</reference>
<evidence type="ECO:0000256" key="1">
    <source>
        <dbReference type="ARBA" id="ARBA00022448"/>
    </source>
</evidence>
<feature type="signal peptide" evidence="6">
    <location>
        <begin position="1"/>
        <end position="22"/>
    </location>
</feature>
<evidence type="ECO:0000256" key="2">
    <source>
        <dbReference type="ARBA" id="ARBA00022617"/>
    </source>
</evidence>
<dbReference type="PRINTS" id="PR00608">
    <property type="entry name" value="CYTCHROMECII"/>
</dbReference>
<protein>
    <submittedName>
        <fullName evidence="7">Cytochrome c556</fullName>
    </submittedName>
</protein>
<dbReference type="Gene3D" id="1.20.120.10">
    <property type="entry name" value="Cytochrome c/b562"/>
    <property type="match status" value="1"/>
</dbReference>
<keyword evidence="4" id="KW-0249">Electron transport</keyword>
<dbReference type="PROSITE" id="PS51009">
    <property type="entry name" value="CYTCII"/>
    <property type="match status" value="1"/>
</dbReference>
<evidence type="ECO:0000256" key="4">
    <source>
        <dbReference type="ARBA" id="ARBA00022982"/>
    </source>
</evidence>
<comment type="caution">
    <text evidence="7">The sequence shown here is derived from an EMBL/GenBank/DDBJ whole genome shotgun (WGS) entry which is preliminary data.</text>
</comment>
<gene>
    <name evidence="7" type="ORF">QO014_004650</name>
</gene>
<dbReference type="InterPro" id="IPR012127">
    <property type="entry name" value="Cyt_c_prime"/>
</dbReference>
<feature type="chain" id="PRO_5046116962" evidence="6">
    <location>
        <begin position="23"/>
        <end position="145"/>
    </location>
</feature>
<keyword evidence="5" id="KW-0408">Iron</keyword>
<dbReference type="RefSeq" id="WP_266351100.1">
    <property type="nucleotide sequence ID" value="NZ_JAPKNG010000007.1"/>
</dbReference>
<dbReference type="InterPro" id="IPR015984">
    <property type="entry name" value="Cyt_c_prime_subgr"/>
</dbReference>
<dbReference type="EMBL" id="JAUSVO010000007">
    <property type="protein sequence ID" value="MDQ0440237.1"/>
    <property type="molecule type" value="Genomic_DNA"/>
</dbReference>
<dbReference type="SUPFAM" id="SSF47175">
    <property type="entry name" value="Cytochromes"/>
    <property type="match status" value="1"/>
</dbReference>
<keyword evidence="1" id="KW-0813">Transport</keyword>
<proteinExistence type="predicted"/>
<name>A0ABU0HD57_9HYPH</name>
<evidence type="ECO:0000256" key="5">
    <source>
        <dbReference type="ARBA" id="ARBA00023004"/>
    </source>
</evidence>
<dbReference type="InterPro" id="IPR010980">
    <property type="entry name" value="Cyt_c/b562"/>
</dbReference>
<evidence type="ECO:0000256" key="6">
    <source>
        <dbReference type="SAM" id="SignalP"/>
    </source>
</evidence>
<dbReference type="Proteomes" id="UP001241603">
    <property type="component" value="Unassembled WGS sequence"/>
</dbReference>